<evidence type="ECO:0000256" key="2">
    <source>
        <dbReference type="ARBA" id="ARBA00022679"/>
    </source>
</evidence>
<evidence type="ECO:0000313" key="4">
    <source>
        <dbReference type="EMBL" id="KAF9695177.1"/>
    </source>
</evidence>
<dbReference type="Pfam" id="PF05724">
    <property type="entry name" value="TPMT"/>
    <property type="match status" value="1"/>
</dbReference>
<dbReference type="AlphaFoldDB" id="A0A8H7J295"/>
<dbReference type="PANTHER" id="PTHR10259">
    <property type="entry name" value="THIOPURINE S-METHYLTRANSFERASE"/>
    <property type="match status" value="1"/>
</dbReference>
<name>A0A8H7J295_9PLEO</name>
<organism evidence="4 5">
    <name type="scientific">Ascochyta lentis</name>
    <dbReference type="NCBI Taxonomy" id="205686"/>
    <lineage>
        <taxon>Eukaryota</taxon>
        <taxon>Fungi</taxon>
        <taxon>Dikarya</taxon>
        <taxon>Ascomycota</taxon>
        <taxon>Pezizomycotina</taxon>
        <taxon>Dothideomycetes</taxon>
        <taxon>Pleosporomycetidae</taxon>
        <taxon>Pleosporales</taxon>
        <taxon>Pleosporineae</taxon>
        <taxon>Didymellaceae</taxon>
        <taxon>Ascochyta</taxon>
    </lineage>
</organism>
<dbReference type="InterPro" id="IPR029063">
    <property type="entry name" value="SAM-dependent_MTases_sf"/>
</dbReference>
<reference evidence="4" key="2">
    <citation type="submission" date="2020-09" db="EMBL/GenBank/DDBJ databases">
        <title>Reference genome assembly for Australian Ascochyta lentis isolate Al4.</title>
        <authorList>
            <person name="Lee R.C."/>
            <person name="Farfan-Caceres L.M."/>
            <person name="Debler J.W."/>
            <person name="Williams A.H."/>
            <person name="Henares B.M."/>
        </authorList>
    </citation>
    <scope>NUCLEOTIDE SEQUENCE</scope>
    <source>
        <strain evidence="4">Al4</strain>
    </source>
</reference>
<dbReference type="PANTHER" id="PTHR10259:SF11">
    <property type="entry name" value="THIOPURINE S-METHYLTRANSFERASE"/>
    <property type="match status" value="1"/>
</dbReference>
<dbReference type="EMBL" id="RZGK01000012">
    <property type="protein sequence ID" value="KAF9695177.1"/>
    <property type="molecule type" value="Genomic_DNA"/>
</dbReference>
<keyword evidence="2" id="KW-0808">Transferase</keyword>
<protein>
    <submittedName>
        <fullName evidence="4">Uncharacterized protein</fullName>
    </submittedName>
</protein>
<sequence>MTTEKHSLQSRTQLVTHFDDYRSRDKQGAGWSSLWDSDKSDLWDRGRPSPALVGFLCTQPLGVELGMSTRQLKALVPGCGRGHDVAMLALNGIEVWGLEVSQKAVDTANANIKSQLANPSDNNFGEGQRSSKPAAAAKVILGDFFQRDWESEIGNEFEGFDLIYDYTASRAVSYHSDNINKTSSSAHCYRQCDTTGHSGSPGPPWGLNGVHWNILAEGGTGNIDSAGTLRKPDGEVGAFERVVYWKPPVSFEQSRGEDMISVWKLRKGP</sequence>
<evidence type="ECO:0000313" key="5">
    <source>
        <dbReference type="Proteomes" id="UP000651452"/>
    </source>
</evidence>
<gene>
    <name evidence="4" type="ORF">EKO04_006863</name>
</gene>
<dbReference type="Proteomes" id="UP000651452">
    <property type="component" value="Unassembled WGS sequence"/>
</dbReference>
<dbReference type="InterPro" id="IPR008854">
    <property type="entry name" value="TPMT"/>
</dbReference>
<evidence type="ECO:0000256" key="1">
    <source>
        <dbReference type="ARBA" id="ARBA00022603"/>
    </source>
</evidence>
<proteinExistence type="predicted"/>
<dbReference type="CDD" id="cd02440">
    <property type="entry name" value="AdoMet_MTases"/>
    <property type="match status" value="1"/>
</dbReference>
<dbReference type="GO" id="GO:0008119">
    <property type="term" value="F:thiopurine S-methyltransferase activity"/>
    <property type="evidence" value="ECO:0007669"/>
    <property type="project" value="TreeGrafter"/>
</dbReference>
<keyword evidence="5" id="KW-1185">Reference proteome</keyword>
<dbReference type="GO" id="GO:0032259">
    <property type="term" value="P:methylation"/>
    <property type="evidence" value="ECO:0007669"/>
    <property type="project" value="UniProtKB-KW"/>
</dbReference>
<dbReference type="SUPFAM" id="SSF53335">
    <property type="entry name" value="S-adenosyl-L-methionine-dependent methyltransferases"/>
    <property type="match status" value="1"/>
</dbReference>
<accession>A0A8H7J295</accession>
<dbReference type="OrthoDB" id="276151at2759"/>
<keyword evidence="1" id="KW-0489">Methyltransferase</keyword>
<comment type="caution">
    <text evidence="4">The sequence shown here is derived from an EMBL/GenBank/DDBJ whole genome shotgun (WGS) entry which is preliminary data.</text>
</comment>
<dbReference type="Gene3D" id="3.40.50.150">
    <property type="entry name" value="Vaccinia Virus protein VP39"/>
    <property type="match status" value="1"/>
</dbReference>
<reference evidence="4" key="1">
    <citation type="submission" date="2018-12" db="EMBL/GenBank/DDBJ databases">
        <authorList>
            <person name="Syme R.A."/>
            <person name="Farfan-Caceres L."/>
            <person name="Lichtenzveig J."/>
        </authorList>
    </citation>
    <scope>NUCLEOTIDE SEQUENCE</scope>
    <source>
        <strain evidence="4">Al4</strain>
    </source>
</reference>
<evidence type="ECO:0000256" key="3">
    <source>
        <dbReference type="ARBA" id="ARBA00022691"/>
    </source>
</evidence>
<keyword evidence="3" id="KW-0949">S-adenosyl-L-methionine</keyword>